<evidence type="ECO:0000313" key="2">
    <source>
        <dbReference type="EMBL" id="PKA50774.1"/>
    </source>
</evidence>
<reference evidence="2 3" key="1">
    <citation type="journal article" date="2017" name="Nature">
        <title>The Apostasia genome and the evolution of orchids.</title>
        <authorList>
            <person name="Zhang G.Q."/>
            <person name="Liu K.W."/>
            <person name="Li Z."/>
            <person name="Lohaus R."/>
            <person name="Hsiao Y.Y."/>
            <person name="Niu S.C."/>
            <person name="Wang J.Y."/>
            <person name="Lin Y.C."/>
            <person name="Xu Q."/>
            <person name="Chen L.J."/>
            <person name="Yoshida K."/>
            <person name="Fujiwara S."/>
            <person name="Wang Z.W."/>
            <person name="Zhang Y.Q."/>
            <person name="Mitsuda N."/>
            <person name="Wang M."/>
            <person name="Liu G.H."/>
            <person name="Pecoraro L."/>
            <person name="Huang H.X."/>
            <person name="Xiao X.J."/>
            <person name="Lin M."/>
            <person name="Wu X.Y."/>
            <person name="Wu W.L."/>
            <person name="Chen Y.Y."/>
            <person name="Chang S.B."/>
            <person name="Sakamoto S."/>
            <person name="Ohme-Takagi M."/>
            <person name="Yagi M."/>
            <person name="Zeng S.J."/>
            <person name="Shen C.Y."/>
            <person name="Yeh C.M."/>
            <person name="Luo Y.B."/>
            <person name="Tsai W.C."/>
            <person name="Van de Peer Y."/>
            <person name="Liu Z.J."/>
        </authorList>
    </citation>
    <scope>NUCLEOTIDE SEQUENCE [LARGE SCALE GENOMIC DNA]</scope>
    <source>
        <strain evidence="3">cv. Shenzhen</strain>
        <tissue evidence="2">Stem</tissue>
    </source>
</reference>
<dbReference type="AlphaFoldDB" id="A0A2I0A5F5"/>
<evidence type="ECO:0000256" key="1">
    <source>
        <dbReference type="SAM" id="Phobius"/>
    </source>
</evidence>
<feature type="transmembrane region" description="Helical" evidence="1">
    <location>
        <begin position="87"/>
        <end position="109"/>
    </location>
</feature>
<gene>
    <name evidence="2" type="ORF">AXF42_Ash017653</name>
</gene>
<dbReference type="STRING" id="1088818.A0A2I0A5F5"/>
<dbReference type="EMBL" id="KZ452018">
    <property type="protein sequence ID" value="PKA50774.1"/>
    <property type="molecule type" value="Genomic_DNA"/>
</dbReference>
<name>A0A2I0A5F5_9ASPA</name>
<keyword evidence="1" id="KW-1133">Transmembrane helix</keyword>
<organism evidence="2 3">
    <name type="scientific">Apostasia shenzhenica</name>
    <dbReference type="NCBI Taxonomy" id="1088818"/>
    <lineage>
        <taxon>Eukaryota</taxon>
        <taxon>Viridiplantae</taxon>
        <taxon>Streptophyta</taxon>
        <taxon>Embryophyta</taxon>
        <taxon>Tracheophyta</taxon>
        <taxon>Spermatophyta</taxon>
        <taxon>Magnoliopsida</taxon>
        <taxon>Liliopsida</taxon>
        <taxon>Asparagales</taxon>
        <taxon>Orchidaceae</taxon>
        <taxon>Apostasioideae</taxon>
        <taxon>Apostasia</taxon>
    </lineage>
</organism>
<protein>
    <submittedName>
        <fullName evidence="2">Uncharacterized protein</fullName>
    </submittedName>
</protein>
<keyword evidence="1" id="KW-0472">Membrane</keyword>
<accession>A0A2I0A5F5</accession>
<dbReference type="PANTHER" id="PTHR36408:SF1">
    <property type="entry name" value="TRANSMEMBRANE PROTEIN"/>
    <property type="match status" value="1"/>
</dbReference>
<sequence length="289" mass="31766">MSVTTAASPSPSSFPYHTCNRSRLRGSLLTIQPAFPSLLLASRGISILSRKSTVWRIRVLLSGEEGVRQREVQGELSMDAFLSAAEILCVLPPSIVSIGFLVGLVAPGAPKLFQLSVGNAVFAWQFFLLASAVAIGGLIRRRQWRRICWENERAKGVDLIARIEKVEQDVKSSATIVRALSRQLEKIGIRFRLTRKALKEPIAETAALAHKNSEATRALAMQEDILEKELTEIQKVLLAIQDQQQKQLDLILAIAKAGRLLDSKPSSAPILGKKEGQELETLGAENNRL</sequence>
<feature type="transmembrane region" description="Helical" evidence="1">
    <location>
        <begin position="121"/>
        <end position="139"/>
    </location>
</feature>
<proteinExistence type="predicted"/>
<keyword evidence="3" id="KW-1185">Reference proteome</keyword>
<dbReference type="OrthoDB" id="2020732at2759"/>
<evidence type="ECO:0000313" key="3">
    <source>
        <dbReference type="Proteomes" id="UP000236161"/>
    </source>
</evidence>
<dbReference type="PANTHER" id="PTHR36408">
    <property type="entry name" value="TRANSMEMBRANE PROTEIN"/>
    <property type="match status" value="1"/>
</dbReference>
<dbReference type="Proteomes" id="UP000236161">
    <property type="component" value="Unassembled WGS sequence"/>
</dbReference>
<dbReference type="GO" id="GO:0009941">
    <property type="term" value="C:chloroplast envelope"/>
    <property type="evidence" value="ECO:0007669"/>
    <property type="project" value="TreeGrafter"/>
</dbReference>
<keyword evidence="1" id="KW-0812">Transmembrane</keyword>